<dbReference type="Gene3D" id="3.30.9.10">
    <property type="entry name" value="D-Amino Acid Oxidase, subunit A, domain 2"/>
    <property type="match status" value="1"/>
</dbReference>
<dbReference type="AlphaFoldDB" id="A0A382RIW3"/>
<sequence length="174" mass="19762">MDSVFSEDYQSIPYWWERTPRPQLEEIDLPKESEVLIVGSGYTGLCTSLQTSRQGMETLVLDAEDAGWGGSSRNGGQVSTSLKPSFSDLARRFGEEQARGILKEGIRALDWIGEFIKEEQIDCDFQRVGRFYGAHTQKQFRLLEQKINNQPKGLEVPIELISKENQHSEIGTDY</sequence>
<accession>A0A382RIW3</accession>
<feature type="domain" description="FAD dependent oxidoreductase" evidence="1">
    <location>
        <begin position="35"/>
        <end position="164"/>
    </location>
</feature>
<organism evidence="2">
    <name type="scientific">marine metagenome</name>
    <dbReference type="NCBI Taxonomy" id="408172"/>
    <lineage>
        <taxon>unclassified sequences</taxon>
        <taxon>metagenomes</taxon>
        <taxon>ecological metagenomes</taxon>
    </lineage>
</organism>
<name>A0A382RIW3_9ZZZZ</name>
<dbReference type="Gene3D" id="3.50.50.60">
    <property type="entry name" value="FAD/NAD(P)-binding domain"/>
    <property type="match status" value="1"/>
</dbReference>
<dbReference type="EMBL" id="UINC01122067">
    <property type="protein sequence ID" value="SVC97654.1"/>
    <property type="molecule type" value="Genomic_DNA"/>
</dbReference>
<dbReference type="GO" id="GO:0005737">
    <property type="term" value="C:cytoplasm"/>
    <property type="evidence" value="ECO:0007669"/>
    <property type="project" value="TreeGrafter"/>
</dbReference>
<evidence type="ECO:0000259" key="1">
    <source>
        <dbReference type="Pfam" id="PF01266"/>
    </source>
</evidence>
<dbReference type="SUPFAM" id="SSF51905">
    <property type="entry name" value="FAD/NAD(P)-binding domain"/>
    <property type="match status" value="1"/>
</dbReference>
<dbReference type="Pfam" id="PF01266">
    <property type="entry name" value="DAO"/>
    <property type="match status" value="1"/>
</dbReference>
<dbReference type="PANTHER" id="PTHR13847:SF281">
    <property type="entry name" value="FAD DEPENDENT OXIDOREDUCTASE DOMAIN-CONTAINING PROTEIN"/>
    <property type="match status" value="1"/>
</dbReference>
<feature type="non-terminal residue" evidence="2">
    <location>
        <position position="174"/>
    </location>
</feature>
<dbReference type="PANTHER" id="PTHR13847">
    <property type="entry name" value="SARCOSINE DEHYDROGENASE-RELATED"/>
    <property type="match status" value="1"/>
</dbReference>
<dbReference type="InterPro" id="IPR036188">
    <property type="entry name" value="FAD/NAD-bd_sf"/>
</dbReference>
<protein>
    <recommendedName>
        <fullName evidence="1">FAD dependent oxidoreductase domain-containing protein</fullName>
    </recommendedName>
</protein>
<reference evidence="2" key="1">
    <citation type="submission" date="2018-05" db="EMBL/GenBank/DDBJ databases">
        <authorList>
            <person name="Lanie J.A."/>
            <person name="Ng W.-L."/>
            <person name="Kazmierczak K.M."/>
            <person name="Andrzejewski T.M."/>
            <person name="Davidsen T.M."/>
            <person name="Wayne K.J."/>
            <person name="Tettelin H."/>
            <person name="Glass J.I."/>
            <person name="Rusch D."/>
            <person name="Podicherti R."/>
            <person name="Tsui H.-C.T."/>
            <person name="Winkler M.E."/>
        </authorList>
    </citation>
    <scope>NUCLEOTIDE SEQUENCE</scope>
</reference>
<gene>
    <name evidence="2" type="ORF">METZ01_LOCUS350508</name>
</gene>
<dbReference type="InterPro" id="IPR006076">
    <property type="entry name" value="FAD-dep_OxRdtase"/>
</dbReference>
<proteinExistence type="predicted"/>
<evidence type="ECO:0000313" key="2">
    <source>
        <dbReference type="EMBL" id="SVC97654.1"/>
    </source>
</evidence>